<comment type="caution">
    <text evidence="2">The sequence shown here is derived from an EMBL/GenBank/DDBJ whole genome shotgun (WGS) entry which is preliminary data.</text>
</comment>
<gene>
    <name evidence="2" type="ORF">ENR64_23675</name>
</gene>
<dbReference type="InterPro" id="IPR029056">
    <property type="entry name" value="Ribokinase-like"/>
</dbReference>
<protein>
    <submittedName>
        <fullName evidence="2">Sugar kinase</fullName>
    </submittedName>
</protein>
<keyword evidence="2" id="KW-0808">Transferase</keyword>
<dbReference type="PANTHER" id="PTHR42774:SF3">
    <property type="entry name" value="KETOHEXOKINASE"/>
    <property type="match status" value="1"/>
</dbReference>
<keyword evidence="2" id="KW-0418">Kinase</keyword>
<feature type="domain" description="Carbohydrate kinase PfkB" evidence="1">
    <location>
        <begin position="10"/>
        <end position="283"/>
    </location>
</feature>
<evidence type="ECO:0000259" key="1">
    <source>
        <dbReference type="Pfam" id="PF00294"/>
    </source>
</evidence>
<dbReference type="InterPro" id="IPR011611">
    <property type="entry name" value="PfkB_dom"/>
</dbReference>
<dbReference type="EMBL" id="DSRU01000337">
    <property type="protein sequence ID" value="HFN00696.1"/>
    <property type="molecule type" value="Genomic_DNA"/>
</dbReference>
<accession>A0A7C3PIH3</accession>
<dbReference type="PANTHER" id="PTHR42774">
    <property type="entry name" value="PHOSPHOTRANSFERASE SYSTEM TRANSPORT PROTEIN"/>
    <property type="match status" value="1"/>
</dbReference>
<organism evidence="2">
    <name type="scientific">Oscillatoriales cyanobacterium SpSt-418</name>
    <dbReference type="NCBI Taxonomy" id="2282169"/>
    <lineage>
        <taxon>Bacteria</taxon>
        <taxon>Bacillati</taxon>
        <taxon>Cyanobacteriota</taxon>
        <taxon>Cyanophyceae</taxon>
        <taxon>Oscillatoriophycideae</taxon>
        <taxon>Oscillatoriales</taxon>
    </lineage>
</organism>
<dbReference type="Gene3D" id="3.40.1190.20">
    <property type="match status" value="1"/>
</dbReference>
<dbReference type="AlphaFoldDB" id="A0A7C3PIH3"/>
<name>A0A7C3PIH3_9CYAN</name>
<sequence length="287" mass="29927">MNDRQPHGLFVGLTTLDFVYLANQTLGANQKQVATDYTVAAGGPATNAAIAFRSLGGAATVVSVVGQHPITQLIRADLQAWQVDLWDLLPHHQASPPVSSIVVTATTGERAVISINASKVQVEADAVSAEVLNEVDVVLIDGHQMAIGAAIARLAKARSIPVVVDGGSWKPGFETVLQQADYVIGSANFHPPGCATQEAAISYLKQLGVPFIAMTNGSAPIVYHSAAGSGQLSVPTTKVVDTLGAGDIFHGAFCYFILQHSFVDSLAGAAKVAARSCESFGTRQLLL</sequence>
<reference evidence="2" key="1">
    <citation type="journal article" date="2020" name="mSystems">
        <title>Genome- and Community-Level Interaction Insights into Carbon Utilization and Element Cycling Functions of Hydrothermarchaeota in Hydrothermal Sediment.</title>
        <authorList>
            <person name="Zhou Z."/>
            <person name="Liu Y."/>
            <person name="Xu W."/>
            <person name="Pan J."/>
            <person name="Luo Z.H."/>
            <person name="Li M."/>
        </authorList>
    </citation>
    <scope>NUCLEOTIDE SEQUENCE [LARGE SCALE GENOMIC DNA]</scope>
    <source>
        <strain evidence="2">SpSt-418</strain>
    </source>
</reference>
<proteinExistence type="predicted"/>
<evidence type="ECO:0000313" key="2">
    <source>
        <dbReference type="EMBL" id="HFN00696.1"/>
    </source>
</evidence>
<dbReference type="Pfam" id="PF00294">
    <property type="entry name" value="PfkB"/>
    <property type="match status" value="1"/>
</dbReference>
<dbReference type="InterPro" id="IPR052562">
    <property type="entry name" value="Ketohexokinase-related"/>
</dbReference>
<dbReference type="GO" id="GO:0016301">
    <property type="term" value="F:kinase activity"/>
    <property type="evidence" value="ECO:0007669"/>
    <property type="project" value="UniProtKB-KW"/>
</dbReference>
<dbReference type="SUPFAM" id="SSF53613">
    <property type="entry name" value="Ribokinase-like"/>
    <property type="match status" value="1"/>
</dbReference>